<accession>A0A7X2TF07</accession>
<dbReference type="EMBL" id="VUMN01000002">
    <property type="protein sequence ID" value="MSS57665.1"/>
    <property type="molecule type" value="Genomic_DNA"/>
</dbReference>
<reference evidence="1 2" key="1">
    <citation type="submission" date="2019-08" db="EMBL/GenBank/DDBJ databases">
        <title>In-depth cultivation of the pig gut microbiome towards novel bacterial diversity and tailored functional studies.</title>
        <authorList>
            <person name="Wylensek D."/>
            <person name="Hitch T.C.A."/>
            <person name="Clavel T."/>
        </authorList>
    </citation>
    <scope>NUCLEOTIDE SEQUENCE [LARGE SCALE GENOMIC DNA]</scope>
    <source>
        <strain evidence="1 2">Oil+RF-744-GAM-WT-6</strain>
    </source>
</reference>
<proteinExistence type="predicted"/>
<sequence>MDDTTLSYFWGRLKTYFVHQETGKGLSANDLTDALKKSYDGAVTNVNNLVSGGAEANKINTIAVNGTVVNPDTSKKVSITVPTNVSQLSNDSSYQTASQVSTAIATAVGKITGISFSIVESLPTTGQNGVIYLISHSHSDSGDSYDEYAWIASASKYEKLGNTDVDLSGYLKISDMSAITTAEIDAMIG</sequence>
<evidence type="ECO:0000313" key="2">
    <source>
        <dbReference type="Proteomes" id="UP000461880"/>
    </source>
</evidence>
<name>A0A7X2TF07_9FIRM</name>
<dbReference type="RefSeq" id="WP_154502597.1">
    <property type="nucleotide sequence ID" value="NZ_VUMN01000002.1"/>
</dbReference>
<evidence type="ECO:0000313" key="1">
    <source>
        <dbReference type="EMBL" id="MSS57665.1"/>
    </source>
</evidence>
<dbReference type="AlphaFoldDB" id="A0A7X2TF07"/>
<protein>
    <submittedName>
        <fullName evidence="1">Uncharacterized protein</fullName>
    </submittedName>
</protein>
<gene>
    <name evidence="1" type="ORF">FYJ51_01905</name>
</gene>
<dbReference type="Proteomes" id="UP000461880">
    <property type="component" value="Unassembled WGS sequence"/>
</dbReference>
<organism evidence="1 2">
    <name type="scientific">Stecheria intestinalis</name>
    <dbReference type="NCBI Taxonomy" id="2606630"/>
    <lineage>
        <taxon>Bacteria</taxon>
        <taxon>Bacillati</taxon>
        <taxon>Bacillota</taxon>
        <taxon>Erysipelotrichia</taxon>
        <taxon>Erysipelotrichales</taxon>
        <taxon>Erysipelotrichaceae</taxon>
        <taxon>Stecheria</taxon>
    </lineage>
</organism>
<keyword evidence="2" id="KW-1185">Reference proteome</keyword>
<comment type="caution">
    <text evidence="1">The sequence shown here is derived from an EMBL/GenBank/DDBJ whole genome shotgun (WGS) entry which is preliminary data.</text>
</comment>